<evidence type="ECO:0000256" key="3">
    <source>
        <dbReference type="ARBA" id="ARBA00022679"/>
    </source>
</evidence>
<dbReference type="OrthoDB" id="9808602at2"/>
<dbReference type="NCBIfam" id="TIGR03025">
    <property type="entry name" value="EPS_sugtrans"/>
    <property type="match status" value="1"/>
</dbReference>
<protein>
    <submittedName>
        <fullName evidence="10">Undecaprenyl-phosphate galactosephosphotransferase</fullName>
        <ecNumber evidence="10">2.7.8.6</ecNumber>
    </submittedName>
</protein>
<dbReference type="EC" id="2.7.8.6" evidence="10"/>
<dbReference type="Gene3D" id="3.40.50.720">
    <property type="entry name" value="NAD(P)-binding Rossmann-like Domain"/>
    <property type="match status" value="1"/>
</dbReference>
<dbReference type="GO" id="GO:0016020">
    <property type="term" value="C:membrane"/>
    <property type="evidence" value="ECO:0007669"/>
    <property type="project" value="UniProtKB-SubCell"/>
</dbReference>
<dbReference type="PANTHER" id="PTHR30576">
    <property type="entry name" value="COLANIC BIOSYNTHESIS UDP-GLUCOSE LIPID CARRIER TRANSFERASE"/>
    <property type="match status" value="1"/>
</dbReference>
<feature type="transmembrane region" description="Helical" evidence="8">
    <location>
        <begin position="136"/>
        <end position="153"/>
    </location>
</feature>
<organism evidence="10 11">
    <name type="scientific">Frankia casuarinae (strain DSM 45818 / CECT 9043 / HFP020203 / CcI3)</name>
    <dbReference type="NCBI Taxonomy" id="106370"/>
    <lineage>
        <taxon>Bacteria</taxon>
        <taxon>Bacillati</taxon>
        <taxon>Actinomycetota</taxon>
        <taxon>Actinomycetes</taxon>
        <taxon>Frankiales</taxon>
        <taxon>Frankiaceae</taxon>
        <taxon>Frankia</taxon>
    </lineage>
</organism>
<evidence type="ECO:0000256" key="4">
    <source>
        <dbReference type="ARBA" id="ARBA00022692"/>
    </source>
</evidence>
<evidence type="ECO:0000256" key="7">
    <source>
        <dbReference type="SAM" id="MobiDB-lite"/>
    </source>
</evidence>
<dbReference type="PhylomeDB" id="Q2JCN9"/>
<dbReference type="EMBL" id="CP000249">
    <property type="protein sequence ID" value="ABD10953.1"/>
    <property type="molecule type" value="Genomic_DNA"/>
</dbReference>
<feature type="transmembrane region" description="Helical" evidence="8">
    <location>
        <begin position="97"/>
        <end position="115"/>
    </location>
</feature>
<proteinExistence type="inferred from homology"/>
<dbReference type="AlphaFoldDB" id="Q2JCN9"/>
<evidence type="ECO:0000256" key="8">
    <source>
        <dbReference type="SAM" id="Phobius"/>
    </source>
</evidence>
<feature type="transmembrane region" description="Helical" evidence="8">
    <location>
        <begin position="159"/>
        <end position="181"/>
    </location>
</feature>
<evidence type="ECO:0000313" key="11">
    <source>
        <dbReference type="Proteomes" id="UP000001937"/>
    </source>
</evidence>
<accession>Q2JCN9</accession>
<keyword evidence="4 8" id="KW-0812">Transmembrane</keyword>
<sequence>MAKAGDTARRRPEVSDSTGGRDEDPAVLSSVAATPRDTTVPAIPRQRQPEPPAAGPPEWKVRLTARIFIIDATAITVALTCSYLLRFGMNANPTVHGASYLSVAIGIGLGWIAMLGAADTYQTKYLGIGTEEYRRISVATFRLWGTTAILSYVLRAEVARGFCLVVLPLGLLLLITGRMLARRRLVAARQAGRARHRVVVVGDRSTVAELVSELRYEPAAGFEIVGACLPRQDDYSADYSPFPVLGALPALRSTVARAMADTVVVASSVAVNIEAAKRIAWDLEGTGVDLVIASSMAGIAGPRVSLRPIAGLPLLHVESPVYTGWRKVAKDIFDRVLAAVALVTLSPLLLLVALTIQVDSTGPAWFRQTRVGKDGREFQILKFRTMYVDAERRRAALEERNEADGPLFKIRDDPRVTRVGRTLRHLSIDELPQLVNVLRGEMSLVGPRPPLPAEVAQYHDSVHRRFKVKPGLTGLWQVNGRSELPWRDGVRLDLYYVENWSIMLDLAIIARTVSAVLRRSGAF</sequence>
<dbReference type="GO" id="GO:0047360">
    <property type="term" value="F:undecaprenyl-phosphate galactose phosphotransferase activity"/>
    <property type="evidence" value="ECO:0007669"/>
    <property type="project" value="UniProtKB-EC"/>
</dbReference>
<gene>
    <name evidence="10" type="ordered locus">Francci3_1577</name>
</gene>
<reference evidence="10 11" key="1">
    <citation type="journal article" date="2007" name="Genome Res.">
        <title>Genome characteristics of facultatively symbiotic Frankia sp. strains reflect host range and host plant biogeography.</title>
        <authorList>
            <person name="Normand P."/>
            <person name="Lapierre P."/>
            <person name="Tisa L.S."/>
            <person name="Gogarten J.P."/>
            <person name="Alloisio N."/>
            <person name="Bagnarol E."/>
            <person name="Bassi C.A."/>
            <person name="Berry A.M."/>
            <person name="Bickhart D.M."/>
            <person name="Choisne N."/>
            <person name="Couloux A."/>
            <person name="Cournoyer B."/>
            <person name="Cruveiller S."/>
            <person name="Daubin V."/>
            <person name="Demange N."/>
            <person name="Francino M.P."/>
            <person name="Goltsman E."/>
            <person name="Huang Y."/>
            <person name="Kopp O.R."/>
            <person name="Labarre L."/>
            <person name="Lapidus A."/>
            <person name="Lavire C."/>
            <person name="Marechal J."/>
            <person name="Martinez M."/>
            <person name="Mastronunzio J.E."/>
            <person name="Mullin B.C."/>
            <person name="Niemann J."/>
            <person name="Pujic P."/>
            <person name="Rawnsley T."/>
            <person name="Rouy Z."/>
            <person name="Schenowitz C."/>
            <person name="Sellstedt A."/>
            <person name="Tavares F."/>
            <person name="Tomkins J.P."/>
            <person name="Vallenet D."/>
            <person name="Valverde C."/>
            <person name="Wall L.G."/>
            <person name="Wang Y."/>
            <person name="Medigue C."/>
            <person name="Benson D.R."/>
        </authorList>
    </citation>
    <scope>NUCLEOTIDE SEQUENCE [LARGE SCALE GENOMIC DNA]</scope>
    <source>
        <strain evidence="11">DSM 45818 / CECT 9043 / CcI3</strain>
    </source>
</reference>
<dbReference type="Proteomes" id="UP000001937">
    <property type="component" value="Chromosome"/>
</dbReference>
<dbReference type="KEGG" id="fra:Francci3_1577"/>
<dbReference type="eggNOG" id="COG2148">
    <property type="taxonomic scope" value="Bacteria"/>
</dbReference>
<feature type="compositionally biased region" description="Basic and acidic residues" evidence="7">
    <location>
        <begin position="1"/>
        <end position="24"/>
    </location>
</feature>
<keyword evidence="5 8" id="KW-1133">Transmembrane helix</keyword>
<feature type="transmembrane region" description="Helical" evidence="8">
    <location>
        <begin position="67"/>
        <end position="85"/>
    </location>
</feature>
<feature type="region of interest" description="Disordered" evidence="7">
    <location>
        <begin position="1"/>
        <end position="57"/>
    </location>
</feature>
<evidence type="ECO:0000256" key="5">
    <source>
        <dbReference type="ARBA" id="ARBA00022989"/>
    </source>
</evidence>
<keyword evidence="6 8" id="KW-0472">Membrane</keyword>
<comment type="subcellular location">
    <subcellularLocation>
        <location evidence="1">Membrane</location>
        <topology evidence="1">Multi-pass membrane protein</topology>
    </subcellularLocation>
</comment>
<evidence type="ECO:0000256" key="2">
    <source>
        <dbReference type="ARBA" id="ARBA00006464"/>
    </source>
</evidence>
<dbReference type="Pfam" id="PF13727">
    <property type="entry name" value="CoA_binding_3"/>
    <property type="match status" value="1"/>
</dbReference>
<evidence type="ECO:0000256" key="6">
    <source>
        <dbReference type="ARBA" id="ARBA00023136"/>
    </source>
</evidence>
<feature type="transmembrane region" description="Helical" evidence="8">
    <location>
        <begin position="336"/>
        <end position="356"/>
    </location>
</feature>
<dbReference type="Pfam" id="PF02397">
    <property type="entry name" value="Bac_transf"/>
    <property type="match status" value="1"/>
</dbReference>
<dbReference type="HOGENOM" id="CLU_024920_3_3_11"/>
<comment type="similarity">
    <text evidence="2">Belongs to the bacterial sugar transferase family.</text>
</comment>
<evidence type="ECO:0000256" key="1">
    <source>
        <dbReference type="ARBA" id="ARBA00004141"/>
    </source>
</evidence>
<keyword evidence="3 10" id="KW-0808">Transferase</keyword>
<evidence type="ECO:0000313" key="10">
    <source>
        <dbReference type="EMBL" id="ABD10953.1"/>
    </source>
</evidence>
<dbReference type="InterPro" id="IPR003362">
    <property type="entry name" value="Bact_transf"/>
</dbReference>
<keyword evidence="11" id="KW-1185">Reference proteome</keyword>
<dbReference type="PANTHER" id="PTHR30576:SF10">
    <property type="entry name" value="SLL5057 PROTEIN"/>
    <property type="match status" value="1"/>
</dbReference>
<dbReference type="InterPro" id="IPR017475">
    <property type="entry name" value="EPS_sugar_tfrase"/>
</dbReference>
<dbReference type="STRING" id="106370.Francci3_1577"/>
<feature type="domain" description="Bacterial sugar transferase" evidence="9">
    <location>
        <begin position="330"/>
        <end position="517"/>
    </location>
</feature>
<evidence type="ECO:0000259" key="9">
    <source>
        <dbReference type="Pfam" id="PF02397"/>
    </source>
</evidence>
<name>Q2JCN9_FRACC</name>